<accession>A0A2S9WRZ1</accession>
<feature type="transmembrane region" description="Helical" evidence="6">
    <location>
        <begin position="253"/>
        <end position="276"/>
    </location>
</feature>
<feature type="transmembrane region" description="Helical" evidence="6">
    <location>
        <begin position="387"/>
        <end position="408"/>
    </location>
</feature>
<dbReference type="AlphaFoldDB" id="A0A2S9WRZ1"/>
<feature type="transmembrane region" description="Helical" evidence="6">
    <location>
        <begin position="178"/>
        <end position="196"/>
    </location>
</feature>
<keyword evidence="3 6" id="KW-0812">Transmembrane</keyword>
<evidence type="ECO:0000256" key="4">
    <source>
        <dbReference type="ARBA" id="ARBA00022989"/>
    </source>
</evidence>
<evidence type="ECO:0000313" key="8">
    <source>
        <dbReference type="Proteomes" id="UP000239532"/>
    </source>
</evidence>
<keyword evidence="4 6" id="KW-1133">Transmembrane helix</keyword>
<reference evidence="7 8" key="1">
    <citation type="submission" date="2016-11" db="EMBL/GenBank/DDBJ databases">
        <title>Trade-off between light-utilization and light-protection in marine flavobacteria.</title>
        <authorList>
            <person name="Kumagai Y."/>
        </authorList>
    </citation>
    <scope>NUCLEOTIDE SEQUENCE [LARGE SCALE GENOMIC DNA]</scope>
    <source>
        <strain evidence="7 8">JCM 17109</strain>
    </source>
</reference>
<feature type="transmembrane region" description="Helical" evidence="6">
    <location>
        <begin position="334"/>
        <end position="355"/>
    </location>
</feature>
<protein>
    <submittedName>
        <fullName evidence="7">Sugar isomerase</fullName>
    </submittedName>
</protein>
<name>A0A2S9WRZ1_9FLAO</name>
<feature type="transmembrane region" description="Helical" evidence="6">
    <location>
        <begin position="362"/>
        <end position="381"/>
    </location>
</feature>
<feature type="transmembrane region" description="Helical" evidence="6">
    <location>
        <begin position="12"/>
        <end position="32"/>
    </location>
</feature>
<sequence length="426" mass="47972">MTAIILKLKRTLTPQQIFMASAFVVNVGNYAYNLLLGRFLGPRAFADAVILITLLLVLSFVAMTFQLTVAKYMVELHSRNQNSFIQQAYKYALMFGLVLGAAVVIFAPELQSLFQTESSLMFTIFGAAVPLYFIMSVNRGKLQGDQSFVELSITYQFEMFWRLGLTFILLSILPVSPAIIVSIAIGVSFIAGLFPFKKVRRASFLKVDLSAAEKKSILRFFLLTAFYELTQIVCNNSDILMVKHYFDSYDAGLYSSLALIGRVVYFVTWMFVMLLLPAVIDLRKRGEDPIPVLKKYVGYITALSAMIVSFTFIVPEFAVTLLFGEQYLSIAPLLGWYALATSFFAISNIFAYYFLSLDKYKPVIIAGIFGLVQVYAISLFHDSLFQVTIAQVLVMSGLLVIQLGYFMMHQKYAKSANRLESTIRLH</sequence>
<evidence type="ECO:0000313" key="7">
    <source>
        <dbReference type="EMBL" id="PRP66225.1"/>
    </source>
</evidence>
<dbReference type="PANTHER" id="PTHR30250:SF28">
    <property type="entry name" value="POLYSACCHARIDE BIOSYNTHESIS PROTEIN"/>
    <property type="match status" value="1"/>
</dbReference>
<feature type="transmembrane region" description="Helical" evidence="6">
    <location>
        <begin position="217"/>
        <end position="233"/>
    </location>
</feature>
<dbReference type="GO" id="GO:0005886">
    <property type="term" value="C:plasma membrane"/>
    <property type="evidence" value="ECO:0007669"/>
    <property type="project" value="UniProtKB-SubCell"/>
</dbReference>
<gene>
    <name evidence="7" type="ORF">BST86_03530</name>
</gene>
<evidence type="ECO:0000256" key="5">
    <source>
        <dbReference type="ARBA" id="ARBA00023136"/>
    </source>
</evidence>
<evidence type="ECO:0000256" key="2">
    <source>
        <dbReference type="ARBA" id="ARBA00022475"/>
    </source>
</evidence>
<proteinExistence type="predicted"/>
<feature type="transmembrane region" description="Helical" evidence="6">
    <location>
        <begin position="88"/>
        <end position="107"/>
    </location>
</feature>
<comment type="caution">
    <text evidence="7">The sequence shown here is derived from an EMBL/GenBank/DDBJ whole genome shotgun (WGS) entry which is preliminary data.</text>
</comment>
<feature type="transmembrane region" description="Helical" evidence="6">
    <location>
        <begin position="119"/>
        <end position="137"/>
    </location>
</feature>
<dbReference type="OrthoDB" id="105016at2"/>
<organism evidence="7 8">
    <name type="scientific">Nonlabens agnitus</name>
    <dbReference type="NCBI Taxonomy" id="870484"/>
    <lineage>
        <taxon>Bacteria</taxon>
        <taxon>Pseudomonadati</taxon>
        <taxon>Bacteroidota</taxon>
        <taxon>Flavobacteriia</taxon>
        <taxon>Flavobacteriales</taxon>
        <taxon>Flavobacteriaceae</taxon>
        <taxon>Nonlabens</taxon>
    </lineage>
</organism>
<feature type="transmembrane region" description="Helical" evidence="6">
    <location>
        <begin position="296"/>
        <end position="314"/>
    </location>
</feature>
<dbReference type="RefSeq" id="WP_105982063.1">
    <property type="nucleotide sequence ID" value="NZ_MQUC01000003.1"/>
</dbReference>
<keyword evidence="7" id="KW-0413">Isomerase</keyword>
<dbReference type="EMBL" id="MQUC01000003">
    <property type="protein sequence ID" value="PRP66225.1"/>
    <property type="molecule type" value="Genomic_DNA"/>
</dbReference>
<keyword evidence="5 6" id="KW-0472">Membrane</keyword>
<keyword evidence="2" id="KW-1003">Cell membrane</keyword>
<dbReference type="Proteomes" id="UP000239532">
    <property type="component" value="Unassembled WGS sequence"/>
</dbReference>
<dbReference type="PANTHER" id="PTHR30250">
    <property type="entry name" value="PST FAMILY PREDICTED COLANIC ACID TRANSPORTER"/>
    <property type="match status" value="1"/>
</dbReference>
<dbReference type="InterPro" id="IPR050833">
    <property type="entry name" value="Poly_Biosynth_Transport"/>
</dbReference>
<evidence type="ECO:0000256" key="6">
    <source>
        <dbReference type="SAM" id="Phobius"/>
    </source>
</evidence>
<evidence type="ECO:0000256" key="1">
    <source>
        <dbReference type="ARBA" id="ARBA00004651"/>
    </source>
</evidence>
<evidence type="ECO:0000256" key="3">
    <source>
        <dbReference type="ARBA" id="ARBA00022692"/>
    </source>
</evidence>
<dbReference type="GO" id="GO:0016853">
    <property type="term" value="F:isomerase activity"/>
    <property type="evidence" value="ECO:0007669"/>
    <property type="project" value="UniProtKB-KW"/>
</dbReference>
<dbReference type="Pfam" id="PF13440">
    <property type="entry name" value="Polysacc_synt_3"/>
    <property type="match status" value="1"/>
</dbReference>
<keyword evidence="8" id="KW-1185">Reference proteome</keyword>
<comment type="subcellular location">
    <subcellularLocation>
        <location evidence="1">Cell membrane</location>
        <topology evidence="1">Multi-pass membrane protein</topology>
    </subcellularLocation>
</comment>
<feature type="transmembrane region" description="Helical" evidence="6">
    <location>
        <begin position="44"/>
        <end position="67"/>
    </location>
</feature>